<dbReference type="NCBIfam" id="TIGR01409">
    <property type="entry name" value="TAT_signal_seq"/>
    <property type="match status" value="1"/>
</dbReference>
<evidence type="ECO:0008006" key="2">
    <source>
        <dbReference type="Google" id="ProtNLM"/>
    </source>
</evidence>
<evidence type="ECO:0000313" key="1">
    <source>
        <dbReference type="EMBL" id="KKN12006.1"/>
    </source>
</evidence>
<dbReference type="AlphaFoldDB" id="A0A0F9QFJ6"/>
<protein>
    <recommendedName>
        <fullName evidence="2">Twin-arginine translocation signal domain-containing protein</fullName>
    </recommendedName>
</protein>
<gene>
    <name evidence="1" type="ORF">LCGC14_1020740</name>
</gene>
<organism evidence="1">
    <name type="scientific">marine sediment metagenome</name>
    <dbReference type="NCBI Taxonomy" id="412755"/>
    <lineage>
        <taxon>unclassified sequences</taxon>
        <taxon>metagenomes</taxon>
        <taxon>ecological metagenomes</taxon>
    </lineage>
</organism>
<proteinExistence type="predicted"/>
<dbReference type="InterPro" id="IPR019546">
    <property type="entry name" value="TAT_signal_bac_arc"/>
</dbReference>
<sequence>MNRRSFIKRAAALLGLAFVVPKALIPSDVAVSAGRGRKNPIFTGEIGRYEGVNVWDFSTNDSKAVKIWSKTIWKDALEESYFSKLNK</sequence>
<accession>A0A0F9QFJ6</accession>
<dbReference type="EMBL" id="LAZR01004078">
    <property type="protein sequence ID" value="KKN12006.1"/>
    <property type="molecule type" value="Genomic_DNA"/>
</dbReference>
<reference evidence="1" key="1">
    <citation type="journal article" date="2015" name="Nature">
        <title>Complex archaea that bridge the gap between prokaryotes and eukaryotes.</title>
        <authorList>
            <person name="Spang A."/>
            <person name="Saw J.H."/>
            <person name="Jorgensen S.L."/>
            <person name="Zaremba-Niedzwiedzka K."/>
            <person name="Martijn J."/>
            <person name="Lind A.E."/>
            <person name="van Eijk R."/>
            <person name="Schleper C."/>
            <person name="Guy L."/>
            <person name="Ettema T.J."/>
        </authorList>
    </citation>
    <scope>NUCLEOTIDE SEQUENCE</scope>
</reference>
<comment type="caution">
    <text evidence="1">The sequence shown here is derived from an EMBL/GenBank/DDBJ whole genome shotgun (WGS) entry which is preliminary data.</text>
</comment>
<name>A0A0F9QFJ6_9ZZZZ</name>